<dbReference type="InterPro" id="IPR010982">
    <property type="entry name" value="Lambda_DNA-bd_dom_sf"/>
</dbReference>
<gene>
    <name evidence="7" type="ORF">NJQ99_12010</name>
</gene>
<dbReference type="Gene3D" id="1.10.260.40">
    <property type="entry name" value="lambda repressor-like DNA-binding domains"/>
    <property type="match status" value="1"/>
</dbReference>
<evidence type="ECO:0000313" key="8">
    <source>
        <dbReference type="Proteomes" id="UP001055804"/>
    </source>
</evidence>
<dbReference type="PROSITE" id="PS00356">
    <property type="entry name" value="HTH_LACI_1"/>
    <property type="match status" value="1"/>
</dbReference>
<dbReference type="PROSITE" id="PS50932">
    <property type="entry name" value="HTH_LACI_2"/>
    <property type="match status" value="1"/>
</dbReference>
<dbReference type="SMART" id="SM00354">
    <property type="entry name" value="HTH_LACI"/>
    <property type="match status" value="1"/>
</dbReference>
<feature type="domain" description="HTH lacI-type" evidence="6">
    <location>
        <begin position="1"/>
        <end position="53"/>
    </location>
</feature>
<feature type="region of interest" description="Disordered" evidence="5">
    <location>
        <begin position="346"/>
        <end position="367"/>
    </location>
</feature>
<dbReference type="InterPro" id="IPR000843">
    <property type="entry name" value="HTH_LacI"/>
</dbReference>
<sequence>MTDVARRANVSVSTVSRVLSGKQTVAPKTRQRVMKAVEALGYQRNQLAQSLRLGRSQTVGFIVGDIEQTVYPLLSKYLQAELEETGSNLLLFNTSHRTDRLKSMLSHARQLRLSAVLIATSDELDTEILCRFRDDETEYSCPIVVLGQDLSAHGICSVWHDDEAGSYAATRHMIATGCKRIGYIGRIHGSAIGAMRSKGYMRAIREAFGEVEPDRIWDASYRYPAGYSTLLKSLEKGQRLDAVMAGSDEIALGVMAAAIDSGMIIPQDLSLVGFGDVEWGAHVRPSLSTLSSDFPRMARVVSEIIAKRHAGDMTPSAVPIPRKLILRRSVRQSALQAYLRDAGRIEQTAADNPAPSRYIEQEQDNAD</sequence>
<dbReference type="GO" id="GO:0003700">
    <property type="term" value="F:DNA-binding transcription factor activity"/>
    <property type="evidence" value="ECO:0007669"/>
    <property type="project" value="TreeGrafter"/>
</dbReference>
<dbReference type="Pfam" id="PF13377">
    <property type="entry name" value="Peripla_BP_3"/>
    <property type="match status" value="1"/>
</dbReference>
<evidence type="ECO:0000256" key="2">
    <source>
        <dbReference type="ARBA" id="ARBA00023015"/>
    </source>
</evidence>
<dbReference type="EMBL" id="JAMZFT010000002">
    <property type="protein sequence ID" value="MCP1337140.1"/>
    <property type="molecule type" value="Genomic_DNA"/>
</dbReference>
<name>A0A9J6PAM1_9PROT</name>
<dbReference type="AlphaFoldDB" id="A0A9J6PAM1"/>
<keyword evidence="1" id="KW-0678">Repressor</keyword>
<dbReference type="InterPro" id="IPR046335">
    <property type="entry name" value="LacI/GalR-like_sensor"/>
</dbReference>
<dbReference type="InterPro" id="IPR028082">
    <property type="entry name" value="Peripla_BP_I"/>
</dbReference>
<dbReference type="CDD" id="cd01392">
    <property type="entry name" value="HTH_LacI"/>
    <property type="match status" value="1"/>
</dbReference>
<accession>A0A9J6PAM1</accession>
<dbReference type="PANTHER" id="PTHR30146:SF148">
    <property type="entry name" value="HTH-TYPE TRANSCRIPTIONAL REPRESSOR PURR-RELATED"/>
    <property type="match status" value="1"/>
</dbReference>
<evidence type="ECO:0000256" key="3">
    <source>
        <dbReference type="ARBA" id="ARBA00023125"/>
    </source>
</evidence>
<evidence type="ECO:0000259" key="6">
    <source>
        <dbReference type="PROSITE" id="PS50932"/>
    </source>
</evidence>
<keyword evidence="2" id="KW-0805">Transcription regulation</keyword>
<keyword evidence="8" id="KW-1185">Reference proteome</keyword>
<evidence type="ECO:0000256" key="5">
    <source>
        <dbReference type="SAM" id="MobiDB-lite"/>
    </source>
</evidence>
<dbReference type="CDD" id="cd06267">
    <property type="entry name" value="PBP1_LacI_sugar_binding-like"/>
    <property type="match status" value="1"/>
</dbReference>
<comment type="caution">
    <text evidence="7">The sequence shown here is derived from an EMBL/GenBank/DDBJ whole genome shotgun (WGS) entry which is preliminary data.</text>
</comment>
<organism evidence="7 8">
    <name type="scientific">Futiania mangrovi</name>
    <dbReference type="NCBI Taxonomy" id="2959716"/>
    <lineage>
        <taxon>Bacteria</taxon>
        <taxon>Pseudomonadati</taxon>
        <taxon>Pseudomonadota</taxon>
        <taxon>Alphaproteobacteria</taxon>
        <taxon>Futianiales</taxon>
        <taxon>Futianiaceae</taxon>
        <taxon>Futiania</taxon>
    </lineage>
</organism>
<dbReference type="Pfam" id="PF00356">
    <property type="entry name" value="LacI"/>
    <property type="match status" value="1"/>
</dbReference>
<dbReference type="SUPFAM" id="SSF53822">
    <property type="entry name" value="Periplasmic binding protein-like I"/>
    <property type="match status" value="1"/>
</dbReference>
<evidence type="ECO:0000313" key="7">
    <source>
        <dbReference type="EMBL" id="MCP1337140.1"/>
    </source>
</evidence>
<protein>
    <submittedName>
        <fullName evidence="7">LacI family transcriptional regulator</fullName>
    </submittedName>
</protein>
<dbReference type="GO" id="GO:0000976">
    <property type="term" value="F:transcription cis-regulatory region binding"/>
    <property type="evidence" value="ECO:0007669"/>
    <property type="project" value="TreeGrafter"/>
</dbReference>
<keyword evidence="4" id="KW-0804">Transcription</keyword>
<dbReference type="PANTHER" id="PTHR30146">
    <property type="entry name" value="LACI-RELATED TRANSCRIPTIONAL REPRESSOR"/>
    <property type="match status" value="1"/>
</dbReference>
<dbReference type="Gene3D" id="3.40.50.2300">
    <property type="match status" value="2"/>
</dbReference>
<proteinExistence type="predicted"/>
<keyword evidence="3" id="KW-0238">DNA-binding</keyword>
<evidence type="ECO:0000256" key="4">
    <source>
        <dbReference type="ARBA" id="ARBA00023163"/>
    </source>
</evidence>
<reference evidence="7" key="1">
    <citation type="submission" date="2022-06" db="EMBL/GenBank/DDBJ databases">
        <title>Isolation and Genomics of Futiania mangrovii gen. nov., sp. nov., a Rare and Metabolically-versatile member in the Class Alphaproteobacteria.</title>
        <authorList>
            <person name="Liu L."/>
            <person name="Huang W.-C."/>
            <person name="Pan J."/>
            <person name="Li J."/>
            <person name="Huang Y."/>
            <person name="Du H."/>
            <person name="Liu Y."/>
            <person name="Li M."/>
        </authorList>
    </citation>
    <scope>NUCLEOTIDE SEQUENCE</scope>
    <source>
        <strain evidence="7">FT118</strain>
    </source>
</reference>
<dbReference type="Proteomes" id="UP001055804">
    <property type="component" value="Unassembled WGS sequence"/>
</dbReference>
<dbReference type="SUPFAM" id="SSF47413">
    <property type="entry name" value="lambda repressor-like DNA-binding domains"/>
    <property type="match status" value="1"/>
</dbReference>
<evidence type="ECO:0000256" key="1">
    <source>
        <dbReference type="ARBA" id="ARBA00022491"/>
    </source>
</evidence>